<evidence type="ECO:0000313" key="1">
    <source>
        <dbReference type="EMBL" id="KAF3284973.1"/>
    </source>
</evidence>
<organism evidence="1 2">
    <name type="scientific">Orbilia oligospora</name>
    <name type="common">Nematode-trapping fungus</name>
    <name type="synonym">Arthrobotrys oligospora</name>
    <dbReference type="NCBI Taxonomy" id="2813651"/>
    <lineage>
        <taxon>Eukaryota</taxon>
        <taxon>Fungi</taxon>
        <taxon>Dikarya</taxon>
        <taxon>Ascomycota</taxon>
        <taxon>Pezizomycotina</taxon>
        <taxon>Orbiliomycetes</taxon>
        <taxon>Orbiliales</taxon>
        <taxon>Orbiliaceae</taxon>
        <taxon>Orbilia</taxon>
    </lineage>
</organism>
<reference evidence="1 2" key="1">
    <citation type="submission" date="2020-01" db="EMBL/GenBank/DDBJ databases">
        <authorList>
            <person name="Palmer J.M."/>
        </authorList>
    </citation>
    <scope>NUCLEOTIDE SEQUENCE [LARGE SCALE GENOMIC DNA]</scope>
    <source>
        <strain evidence="1 2">TWF970</strain>
    </source>
</reference>
<dbReference type="EMBL" id="JAABOJ010000008">
    <property type="protein sequence ID" value="KAF3284973.1"/>
    <property type="molecule type" value="Genomic_DNA"/>
</dbReference>
<accession>A0A7C8RD48</accession>
<sequence>MVGSDGVSVPRLGTCLTPCSLQTNKNIRIQPRISGVPPQILASAGRDITLVPGPWRWCLPTRNHFASFSLTAFFLVDPHPPSFIGNGSGLTVRRLSFCFPSNSLLDVNANGIPTATAPPFSMKY</sequence>
<comment type="caution">
    <text evidence="1">The sequence shown here is derived from an EMBL/GenBank/DDBJ whole genome shotgun (WGS) entry which is preliminary data.</text>
</comment>
<protein>
    <submittedName>
        <fullName evidence="1">Uncharacterized protein</fullName>
    </submittedName>
</protein>
<proteinExistence type="predicted"/>
<dbReference type="Proteomes" id="UP000474640">
    <property type="component" value="Unassembled WGS sequence"/>
</dbReference>
<gene>
    <name evidence="1" type="ORF">TWF970_011246</name>
</gene>
<name>A0A7C8RD48_ORBOL</name>
<evidence type="ECO:0000313" key="2">
    <source>
        <dbReference type="Proteomes" id="UP000474640"/>
    </source>
</evidence>
<dbReference type="AlphaFoldDB" id="A0A7C8RD48"/>